<keyword evidence="5 12" id="KW-0021">Allosteric enzyme</keyword>
<gene>
    <name evidence="12 14" type="primary">pyrH</name>
    <name evidence="14" type="ORF">ACFP1G_01960</name>
</gene>
<keyword evidence="9 12" id="KW-0067">ATP-binding</keyword>
<comment type="caution">
    <text evidence="14">The sequence shown here is derived from an EMBL/GenBank/DDBJ whole genome shotgun (WGS) entry which is preliminary data.</text>
</comment>
<dbReference type="PIRSF" id="PIRSF005650">
    <property type="entry name" value="Uridylate_kin"/>
    <property type="match status" value="1"/>
</dbReference>
<evidence type="ECO:0000256" key="2">
    <source>
        <dbReference type="ARBA" id="ARBA00004791"/>
    </source>
</evidence>
<dbReference type="Pfam" id="PF00696">
    <property type="entry name" value="AA_kinase"/>
    <property type="match status" value="1"/>
</dbReference>
<dbReference type="InterPro" id="IPR036393">
    <property type="entry name" value="AceGlu_kinase-like_sf"/>
</dbReference>
<comment type="subcellular location">
    <subcellularLocation>
        <location evidence="1 12">Cytoplasm</location>
    </subcellularLocation>
</comment>
<feature type="domain" description="Aspartate/glutamate/uridylate kinase" evidence="13">
    <location>
        <begin position="7"/>
        <end position="217"/>
    </location>
</feature>
<dbReference type="Gene3D" id="3.40.1160.10">
    <property type="entry name" value="Acetylglutamate kinase-like"/>
    <property type="match status" value="1"/>
</dbReference>
<evidence type="ECO:0000256" key="11">
    <source>
        <dbReference type="ARBA" id="ARBA00047767"/>
    </source>
</evidence>
<feature type="binding site" evidence="12">
    <location>
        <position position="54"/>
    </location>
    <ligand>
        <name>UMP</name>
        <dbReference type="ChEBI" id="CHEBI:57865"/>
    </ligand>
</feature>
<sequence length="240" mass="26043">MADVKYKRIMLKLSGEALAGDKGFGINPPVIKTVAEEVKDVYNLGIQIAIVVGGGNMWRGVSGEQMGMERAQADYIGMLATIMNALALQDNLESIGVPTRVQTSIEMRQIAEPYIRRKAIRHLEKERVVIFAGGTGSPYFSTDTTAALRAAEINADAILMAKNGVDGIYSADPNKDPDAVKFDQLTQLDIINKGLHVMDTTASSLSMDNDIPFVVFNLNKQGNIRKVVEGENIGTTVRGK</sequence>
<feature type="binding site" evidence="12">
    <location>
        <position position="55"/>
    </location>
    <ligand>
        <name>ATP</name>
        <dbReference type="ChEBI" id="CHEBI:30616"/>
    </ligand>
</feature>
<reference evidence="15" key="1">
    <citation type="journal article" date="2019" name="Int. J. Syst. Evol. Microbiol.">
        <title>The Global Catalogue of Microorganisms (GCM) 10K type strain sequencing project: providing services to taxonomists for standard genome sequencing and annotation.</title>
        <authorList>
            <consortium name="The Broad Institute Genomics Platform"/>
            <consortium name="The Broad Institute Genome Sequencing Center for Infectious Disease"/>
            <person name="Wu L."/>
            <person name="Ma J."/>
        </authorList>
    </citation>
    <scope>NUCLEOTIDE SEQUENCE [LARGE SCALE GENOMIC DNA]</scope>
    <source>
        <strain evidence="15">CCM 8905</strain>
    </source>
</reference>
<keyword evidence="15" id="KW-1185">Reference proteome</keyword>
<evidence type="ECO:0000256" key="8">
    <source>
        <dbReference type="ARBA" id="ARBA00022777"/>
    </source>
</evidence>
<keyword evidence="4 12" id="KW-0963">Cytoplasm</keyword>
<evidence type="ECO:0000256" key="10">
    <source>
        <dbReference type="ARBA" id="ARBA00022975"/>
    </source>
</evidence>
<feature type="binding site" evidence="12">
    <location>
        <position position="172"/>
    </location>
    <ligand>
        <name>ATP</name>
        <dbReference type="ChEBI" id="CHEBI:30616"/>
    </ligand>
</feature>
<dbReference type="GO" id="GO:0033862">
    <property type="term" value="F:UMP kinase activity"/>
    <property type="evidence" value="ECO:0007669"/>
    <property type="project" value="UniProtKB-EC"/>
</dbReference>
<feature type="binding site" evidence="12">
    <location>
        <position position="74"/>
    </location>
    <ligand>
        <name>UMP</name>
        <dbReference type="ChEBI" id="CHEBI:57865"/>
    </ligand>
</feature>
<evidence type="ECO:0000256" key="12">
    <source>
        <dbReference type="HAMAP-Rule" id="MF_01220"/>
    </source>
</evidence>
<dbReference type="InterPro" id="IPR015963">
    <property type="entry name" value="Uridylate_kinase_bac"/>
</dbReference>
<comment type="activity regulation">
    <text evidence="12">Allosterically activated by GTP. Inhibited by UTP.</text>
</comment>
<dbReference type="PANTHER" id="PTHR42833:SF4">
    <property type="entry name" value="URIDYLATE KINASE PUMPKIN, CHLOROPLASTIC"/>
    <property type="match status" value="1"/>
</dbReference>
<feature type="binding site" evidence="12">
    <location>
        <begin position="135"/>
        <end position="142"/>
    </location>
    <ligand>
        <name>UMP</name>
        <dbReference type="ChEBI" id="CHEBI:57865"/>
    </ligand>
</feature>
<accession>A0ABW1SQ95</accession>
<keyword evidence="6 12" id="KW-0808">Transferase</keyword>
<protein>
    <recommendedName>
        <fullName evidence="12">Uridylate kinase</fullName>
        <shortName evidence="12">UK</shortName>
        <ecNumber evidence="12">2.7.4.22</ecNumber>
    </recommendedName>
    <alternativeName>
        <fullName evidence="12">Uridine monophosphate kinase</fullName>
        <shortName evidence="12">UMP kinase</shortName>
        <shortName evidence="12">UMPK</shortName>
    </alternativeName>
</protein>
<dbReference type="PANTHER" id="PTHR42833">
    <property type="entry name" value="URIDYLATE KINASE"/>
    <property type="match status" value="1"/>
</dbReference>
<feature type="binding site" evidence="12">
    <location>
        <begin position="12"/>
        <end position="15"/>
    </location>
    <ligand>
        <name>ATP</name>
        <dbReference type="ChEBI" id="CHEBI:30616"/>
    </ligand>
</feature>
<feature type="binding site" evidence="12">
    <location>
        <position position="59"/>
    </location>
    <ligand>
        <name>ATP</name>
        <dbReference type="ChEBI" id="CHEBI:30616"/>
    </ligand>
</feature>
<evidence type="ECO:0000313" key="14">
    <source>
        <dbReference type="EMBL" id="MFC6206243.1"/>
    </source>
</evidence>
<comment type="caution">
    <text evidence="12">Lacks conserved residue(s) required for the propagation of feature annotation.</text>
</comment>
<dbReference type="SUPFAM" id="SSF53633">
    <property type="entry name" value="Carbamate kinase-like"/>
    <property type="match status" value="1"/>
</dbReference>
<feature type="binding site" evidence="12">
    <location>
        <position position="163"/>
    </location>
    <ligand>
        <name>ATP</name>
        <dbReference type="ChEBI" id="CHEBI:30616"/>
    </ligand>
</feature>
<dbReference type="CDD" id="cd04254">
    <property type="entry name" value="AAK_UMPK-PyrH-Ec"/>
    <property type="match status" value="1"/>
</dbReference>
<dbReference type="InterPro" id="IPR001048">
    <property type="entry name" value="Asp/Glu/Uridylate_kinase"/>
</dbReference>
<name>A0ABW1SQ95_9LACO</name>
<comment type="pathway">
    <text evidence="2 12">Pyrimidine metabolism; CTP biosynthesis via de novo pathway; UDP from UMP (UMPK route): step 1/1.</text>
</comment>
<comment type="similarity">
    <text evidence="3 12">Belongs to the UMP kinase family.</text>
</comment>
<keyword evidence="7 12" id="KW-0547">Nucleotide-binding</keyword>
<feature type="binding site" evidence="12">
    <location>
        <position position="169"/>
    </location>
    <ligand>
        <name>ATP</name>
        <dbReference type="ChEBI" id="CHEBI:30616"/>
    </ligand>
</feature>
<evidence type="ECO:0000256" key="4">
    <source>
        <dbReference type="ARBA" id="ARBA00022490"/>
    </source>
</evidence>
<evidence type="ECO:0000256" key="9">
    <source>
        <dbReference type="ARBA" id="ARBA00022840"/>
    </source>
</evidence>
<dbReference type="EC" id="2.7.4.22" evidence="12"/>
<feature type="region of interest" description="Involved in allosteric activation by GTP" evidence="12">
    <location>
        <begin position="20"/>
        <end position="25"/>
    </location>
</feature>
<proteinExistence type="inferred from homology"/>
<keyword evidence="10 12" id="KW-0665">Pyrimidine biosynthesis</keyword>
<dbReference type="RefSeq" id="WP_125681083.1">
    <property type="nucleotide sequence ID" value="NZ_JBHSSK010000006.1"/>
</dbReference>
<dbReference type="EMBL" id="JBHSSK010000006">
    <property type="protein sequence ID" value="MFC6206243.1"/>
    <property type="molecule type" value="Genomic_DNA"/>
</dbReference>
<evidence type="ECO:0000256" key="5">
    <source>
        <dbReference type="ARBA" id="ARBA00022533"/>
    </source>
</evidence>
<evidence type="ECO:0000256" key="1">
    <source>
        <dbReference type="ARBA" id="ARBA00004496"/>
    </source>
</evidence>
<dbReference type="HAMAP" id="MF_01220_B">
    <property type="entry name" value="PyrH_B"/>
    <property type="match status" value="1"/>
</dbReference>
<organism evidence="14 15">
    <name type="scientific">Levilactobacillus tongjiangensis</name>
    <dbReference type="NCBI Taxonomy" id="2486023"/>
    <lineage>
        <taxon>Bacteria</taxon>
        <taxon>Bacillati</taxon>
        <taxon>Bacillota</taxon>
        <taxon>Bacilli</taxon>
        <taxon>Lactobacillales</taxon>
        <taxon>Lactobacillaceae</taxon>
        <taxon>Levilactobacillus</taxon>
    </lineage>
</organism>
<keyword evidence="8 12" id="KW-0418">Kinase</keyword>
<evidence type="ECO:0000256" key="3">
    <source>
        <dbReference type="ARBA" id="ARBA00007614"/>
    </source>
</evidence>
<dbReference type="InterPro" id="IPR011817">
    <property type="entry name" value="Uridylate_kinase"/>
</dbReference>
<evidence type="ECO:0000313" key="15">
    <source>
        <dbReference type="Proteomes" id="UP001596254"/>
    </source>
</evidence>
<evidence type="ECO:0000256" key="6">
    <source>
        <dbReference type="ARBA" id="ARBA00022679"/>
    </source>
</evidence>
<comment type="function">
    <text evidence="12">Catalyzes the reversible phosphorylation of UMP to UDP.</text>
</comment>
<evidence type="ECO:0000259" key="13">
    <source>
        <dbReference type="Pfam" id="PF00696"/>
    </source>
</evidence>
<dbReference type="NCBIfam" id="TIGR02075">
    <property type="entry name" value="pyrH_bact"/>
    <property type="match status" value="1"/>
</dbReference>
<comment type="subunit">
    <text evidence="12">Homohexamer.</text>
</comment>
<evidence type="ECO:0000256" key="7">
    <source>
        <dbReference type="ARBA" id="ARBA00022741"/>
    </source>
</evidence>
<dbReference type="Proteomes" id="UP001596254">
    <property type="component" value="Unassembled WGS sequence"/>
</dbReference>
<comment type="catalytic activity">
    <reaction evidence="11 12">
        <text>UMP + ATP = UDP + ADP</text>
        <dbReference type="Rhea" id="RHEA:24400"/>
        <dbReference type="ChEBI" id="CHEBI:30616"/>
        <dbReference type="ChEBI" id="CHEBI:57865"/>
        <dbReference type="ChEBI" id="CHEBI:58223"/>
        <dbReference type="ChEBI" id="CHEBI:456216"/>
        <dbReference type="EC" id="2.7.4.22"/>
    </reaction>
</comment>